<dbReference type="GO" id="GO:0030154">
    <property type="term" value="P:cell differentiation"/>
    <property type="evidence" value="ECO:0007669"/>
    <property type="project" value="UniProtKB-ARBA"/>
</dbReference>
<name>A0A7R8H8N2_LEPSM</name>
<keyword evidence="2" id="KW-1015">Disulfide bond</keyword>
<evidence type="ECO:0000313" key="4">
    <source>
        <dbReference type="Proteomes" id="UP000675881"/>
    </source>
</evidence>
<dbReference type="InterPro" id="IPR003961">
    <property type="entry name" value="FN3_dom"/>
</dbReference>
<dbReference type="Gene3D" id="2.60.40.10">
    <property type="entry name" value="Immunoglobulins"/>
    <property type="match status" value="2"/>
</dbReference>
<dbReference type="InterPro" id="IPR036179">
    <property type="entry name" value="Ig-like_dom_sf"/>
</dbReference>
<evidence type="ECO:0000256" key="1">
    <source>
        <dbReference type="ARBA" id="ARBA00022737"/>
    </source>
</evidence>
<dbReference type="InterPro" id="IPR013783">
    <property type="entry name" value="Ig-like_fold"/>
</dbReference>
<dbReference type="InterPro" id="IPR007110">
    <property type="entry name" value="Ig-like_dom"/>
</dbReference>
<dbReference type="SMART" id="SM00060">
    <property type="entry name" value="FN3"/>
    <property type="match status" value="1"/>
</dbReference>
<dbReference type="SUPFAM" id="SSF49265">
    <property type="entry name" value="Fibronectin type III"/>
    <property type="match status" value="1"/>
</dbReference>
<dbReference type="GO" id="GO:0016020">
    <property type="term" value="C:membrane"/>
    <property type="evidence" value="ECO:0007669"/>
    <property type="project" value="UniProtKB-SubCell"/>
</dbReference>
<evidence type="ECO:0000313" key="3">
    <source>
        <dbReference type="EMBL" id="CAF2941467.1"/>
    </source>
</evidence>
<keyword evidence="1" id="KW-0677">Repeat</keyword>
<dbReference type="PANTHER" id="PTHR44170">
    <property type="entry name" value="PROTEIN SIDEKICK"/>
    <property type="match status" value="1"/>
</dbReference>
<dbReference type="PANTHER" id="PTHR44170:SF6">
    <property type="entry name" value="CONTACTIN"/>
    <property type="match status" value="1"/>
</dbReference>
<evidence type="ECO:0000256" key="2">
    <source>
        <dbReference type="ARBA" id="ARBA00023157"/>
    </source>
</evidence>
<dbReference type="CDD" id="cd00063">
    <property type="entry name" value="FN3"/>
    <property type="match status" value="1"/>
</dbReference>
<dbReference type="GO" id="GO:0009653">
    <property type="term" value="P:anatomical structure morphogenesis"/>
    <property type="evidence" value="ECO:0007669"/>
    <property type="project" value="UniProtKB-ARBA"/>
</dbReference>
<dbReference type="GO" id="GO:0098609">
    <property type="term" value="P:cell-cell adhesion"/>
    <property type="evidence" value="ECO:0007669"/>
    <property type="project" value="TreeGrafter"/>
</dbReference>
<accession>A0A7R8H8N2</accession>
<dbReference type="PROSITE" id="PS50853">
    <property type="entry name" value="FN3"/>
    <property type="match status" value="1"/>
</dbReference>
<proteinExistence type="predicted"/>
<dbReference type="Pfam" id="PF13927">
    <property type="entry name" value="Ig_3"/>
    <property type="match status" value="1"/>
</dbReference>
<dbReference type="InterPro" id="IPR036116">
    <property type="entry name" value="FN3_sf"/>
</dbReference>
<protein>
    <submittedName>
        <fullName evidence="3">(salmon louse) hypothetical protein</fullName>
    </submittedName>
</protein>
<dbReference type="Proteomes" id="UP000675881">
    <property type="component" value="Chromosome 5"/>
</dbReference>
<dbReference type="OrthoDB" id="10062932at2759"/>
<dbReference type="SUPFAM" id="SSF48726">
    <property type="entry name" value="Immunoglobulin"/>
    <property type="match status" value="1"/>
</dbReference>
<reference evidence="3" key="1">
    <citation type="submission" date="2021-02" db="EMBL/GenBank/DDBJ databases">
        <authorList>
            <person name="Bekaert M."/>
        </authorList>
    </citation>
    <scope>NUCLEOTIDE SEQUENCE</scope>
    <source>
        <strain evidence="3">IoA-00</strain>
    </source>
</reference>
<dbReference type="EMBL" id="HG994584">
    <property type="protein sequence ID" value="CAF2941467.1"/>
    <property type="molecule type" value="Genomic_DNA"/>
</dbReference>
<gene>
    <name evidence="3" type="ORF">LSAA_9436</name>
</gene>
<keyword evidence="4" id="KW-1185">Reference proteome</keyword>
<dbReference type="AlphaFoldDB" id="A0A7R8H8N2"/>
<sequence length="324" mass="36953">MKNYLFLLMVGLSGVYGEKRHHRHRGKEVFDELCVGQDNIAGIYSPKNWIHAGRKSTVELFCRVCGVADNCQYTVRWSKNGETLSHKKSSRVHAHIVSKSKHLYGLKIQNFRSKDYGLYSCTYYTSTGDELQTQIEVSGIAHPALLEPPVFNSPNSVTLNWKVNCSTPIINYELEFRDLTREGEEGPWIIMNIPAQNKKVFDKSQSYTLNGLLHGTTYQARIRSRNVYGISKFSPILKFDTEKDTSSINSRTQNDSTEEEILFKRSEQQRNHIIPQNGQIHPDGEPLKNKGNSRICCVFEGIKNFLSSTFLSSQCSTRIPAFFI</sequence>
<dbReference type="PROSITE" id="PS50835">
    <property type="entry name" value="IG_LIKE"/>
    <property type="match status" value="1"/>
</dbReference>
<organism evidence="3 4">
    <name type="scientific">Lepeophtheirus salmonis</name>
    <name type="common">Salmon louse</name>
    <name type="synonym">Caligus salmonis</name>
    <dbReference type="NCBI Taxonomy" id="72036"/>
    <lineage>
        <taxon>Eukaryota</taxon>
        <taxon>Metazoa</taxon>
        <taxon>Ecdysozoa</taxon>
        <taxon>Arthropoda</taxon>
        <taxon>Crustacea</taxon>
        <taxon>Multicrustacea</taxon>
        <taxon>Hexanauplia</taxon>
        <taxon>Copepoda</taxon>
        <taxon>Siphonostomatoida</taxon>
        <taxon>Caligidae</taxon>
        <taxon>Lepeophtheirus</taxon>
    </lineage>
</organism>
<dbReference type="Pfam" id="PF00041">
    <property type="entry name" value="fn3"/>
    <property type="match status" value="1"/>
</dbReference>